<dbReference type="GO" id="GO:0006633">
    <property type="term" value="P:fatty acid biosynthetic process"/>
    <property type="evidence" value="ECO:0007669"/>
    <property type="project" value="InterPro"/>
</dbReference>
<dbReference type="SMART" id="SM00825">
    <property type="entry name" value="PKS_KS"/>
    <property type="match status" value="1"/>
</dbReference>
<dbReference type="InterPro" id="IPR020841">
    <property type="entry name" value="PKS_Beta-ketoAc_synthase_dom"/>
</dbReference>
<evidence type="ECO:0000256" key="3">
    <source>
        <dbReference type="ARBA" id="ARBA00022679"/>
    </source>
</evidence>
<dbReference type="InterPro" id="IPR014043">
    <property type="entry name" value="Acyl_transferase_dom"/>
</dbReference>
<dbReference type="Pfam" id="PF08659">
    <property type="entry name" value="KR"/>
    <property type="match status" value="1"/>
</dbReference>
<dbReference type="GO" id="GO:0005737">
    <property type="term" value="C:cytoplasm"/>
    <property type="evidence" value="ECO:0007669"/>
    <property type="project" value="TreeGrafter"/>
</dbReference>
<feature type="domain" description="Carrier" evidence="4">
    <location>
        <begin position="1296"/>
        <end position="1372"/>
    </location>
</feature>
<dbReference type="InterPro" id="IPR020806">
    <property type="entry name" value="PKS_PP-bd"/>
</dbReference>
<accession>A0A1H9NY36</accession>
<proteinExistence type="predicted"/>
<dbReference type="Gene3D" id="3.40.366.10">
    <property type="entry name" value="Malonyl-Coenzyme A Acyl Carrier Protein, domain 2"/>
    <property type="match status" value="1"/>
</dbReference>
<evidence type="ECO:0000256" key="2">
    <source>
        <dbReference type="ARBA" id="ARBA00022553"/>
    </source>
</evidence>
<dbReference type="InterPro" id="IPR016039">
    <property type="entry name" value="Thiolase-like"/>
</dbReference>
<dbReference type="SUPFAM" id="SSF52151">
    <property type="entry name" value="FabD/lysophospholipase-like"/>
    <property type="match status" value="1"/>
</dbReference>
<dbReference type="InterPro" id="IPR016035">
    <property type="entry name" value="Acyl_Trfase/lysoPLipase"/>
</dbReference>
<dbReference type="InterPro" id="IPR036736">
    <property type="entry name" value="ACP-like_sf"/>
</dbReference>
<gene>
    <name evidence="6" type="ORF">SAMN04487818_103196</name>
</gene>
<dbReference type="InterPro" id="IPR014030">
    <property type="entry name" value="Ketoacyl_synth_N"/>
</dbReference>
<dbReference type="PROSITE" id="PS50075">
    <property type="entry name" value="CARRIER"/>
    <property type="match status" value="1"/>
</dbReference>
<dbReference type="InterPro" id="IPR001227">
    <property type="entry name" value="Ac_transferase_dom_sf"/>
</dbReference>
<dbReference type="FunFam" id="3.40.47.10:FF:000019">
    <property type="entry name" value="Polyketide synthase type I"/>
    <property type="match status" value="1"/>
</dbReference>
<dbReference type="Gene3D" id="3.40.50.720">
    <property type="entry name" value="NAD(P)-binding Rossmann-like Domain"/>
    <property type="match status" value="1"/>
</dbReference>
<dbReference type="SMART" id="SM00827">
    <property type="entry name" value="PKS_AT"/>
    <property type="match status" value="1"/>
</dbReference>
<dbReference type="SUPFAM" id="SSF51735">
    <property type="entry name" value="NAD(P)-binding Rossmann-fold domains"/>
    <property type="match status" value="2"/>
</dbReference>
<dbReference type="SMART" id="SM01294">
    <property type="entry name" value="PKS_PP_betabranch"/>
    <property type="match status" value="1"/>
</dbReference>
<name>A0A1H9NY36_9PSEU</name>
<dbReference type="PANTHER" id="PTHR43775:SF37">
    <property type="entry name" value="SI:DKEY-61P9.11"/>
    <property type="match status" value="1"/>
</dbReference>
<organism evidence="6 7">
    <name type="scientific">Actinokineospora terrae</name>
    <dbReference type="NCBI Taxonomy" id="155974"/>
    <lineage>
        <taxon>Bacteria</taxon>
        <taxon>Bacillati</taxon>
        <taxon>Actinomycetota</taxon>
        <taxon>Actinomycetes</taxon>
        <taxon>Pseudonocardiales</taxon>
        <taxon>Pseudonocardiaceae</taxon>
        <taxon>Actinokineospora</taxon>
    </lineage>
</organism>
<evidence type="ECO:0000259" key="4">
    <source>
        <dbReference type="PROSITE" id="PS50075"/>
    </source>
</evidence>
<evidence type="ECO:0000256" key="1">
    <source>
        <dbReference type="ARBA" id="ARBA00022450"/>
    </source>
</evidence>
<dbReference type="Pfam" id="PF00698">
    <property type="entry name" value="Acyl_transf_1"/>
    <property type="match status" value="1"/>
</dbReference>
<keyword evidence="7" id="KW-1185">Reference proteome</keyword>
<dbReference type="Pfam" id="PF02801">
    <property type="entry name" value="Ketoacyl-synt_C"/>
    <property type="match status" value="1"/>
</dbReference>
<dbReference type="PROSITE" id="PS00606">
    <property type="entry name" value="KS3_1"/>
    <property type="match status" value="1"/>
</dbReference>
<sequence length="1406" mass="149762">MSSPDYDALLRKALARIEHLEAELDLAKALAPEPVAVVGIGCRFPGADGPDEFWRLLVEGRDAITEVPPDRWDVNAYHDPDPDRPGRMTTRYGGFVPDPAGFDTAAFGISAREAAGLDPQQRMLLEVTWQAFEHAGMPVRELPARTGVYVGISNVDYREAMVLHGEDSIDGYFSSGSTTSTASGRLSYFLGLTGPSLSVDTACSSSSVALHLAARDLRTGACDVAVAGGVNQILTPHETISLSKARMMAPDGRCKPFSAAANGYVRAEGCGMVVLKRLSDAQRGGDDILAVVLGSATNQDGRRSGLTVPHGPSQQAVIREALRDAGLSPAEVGYVETHGTGTALGDPIEAAALGAVFGERDRPLVLGAVKSNLGHLESAAGIAGVIKAVLSVRHGAIPGTLHFDEPSPYVDWSLPLRVPTATEQWPEGRRVAGISSFGFSGSNCHIVLADPVDPRPERHGTTGDRLATVVPVSAASETALREAQRRLAEFAADGAGGANIHDVSYTAATARSHFEHRAAVVASTLDELAERATSAKTGYIPAGQPAPKVAFLFTGQGSQYPRMGASPMWSNRTFRHAVAECEQLLGDCLEPSLNFLLGTESSEEVLARTEYAQVVLFVYEYAMAKVWLSCGVQPVALLGHSIGELAAACLAGVFSLEDALKVVVARGRLMQALPDGGVMVSLRGDRALVEQVVAQHSLVGVAAVNGPEEVVISGDGAQVNLAADELAAQGVTGRELTVSHAFHSPLMHPIVDEFTEVLRDIPLVKPTIPIVSTVTGRLVGDEMTDPAYWVRQALEPVLFADGVRALDELGARVFVEVGPQPVLSALGRALLPGDDYAWLPSARRNSEFDEHAKGLAELYVRGYPIDWAGYEKPYLPHRQRVPLPSYPFQRERHWFAPESTADDQWLHRVIWEPISPQVPVDTVDTVRFEPEPSDGDPVAHTHRLAAELLALVKDITARPKPPRLRVITRNAHALTPGETPDPAHTALWGLIHTIAAEHPEVRLTAVDTDDIDLPTDAPFTVIRRGVHHRPKLGVAAIPGKVELRRDGTYLVTGGLGALGLSTANELAKGGAGTIVLTSRREPSADQRAKIAEIERFATVQVHQADISDPAAVETLLREHGPLRGIAHAAGVLDDAILAQQSAQRFDAVLAPKVDGAWHLHQQATGLDFFVAFSSVSVFIPTFASGAYAAANAFLDGLMAHRRATGLPGAAIQWGPWSGIGMAATESHEKSGLRMLSPDRGARLAIALAGGANVAVLNADWAKLSTTTGVAPGLFGIEPDEPQTGPSLRTEIDAAKDKVAFLGEQVELILRDVLAERSELSRQQGFFSMGMDSLMAVEFHARLTAALAIAIPPTAVFKYATLADLVPYLADELGIGPQETDEEADDTSAADLLARITRSANAHLDED</sequence>
<dbReference type="SUPFAM" id="SSF55048">
    <property type="entry name" value="Probable ACP-binding domain of malonyl-CoA ACP transacylase"/>
    <property type="match status" value="1"/>
</dbReference>
<dbReference type="Pfam" id="PF00109">
    <property type="entry name" value="ketoacyl-synt"/>
    <property type="match status" value="1"/>
</dbReference>
<dbReference type="Gene3D" id="3.40.47.10">
    <property type="match status" value="1"/>
</dbReference>
<keyword evidence="1" id="KW-0596">Phosphopantetheine</keyword>
<dbReference type="GO" id="GO:0005886">
    <property type="term" value="C:plasma membrane"/>
    <property type="evidence" value="ECO:0007669"/>
    <property type="project" value="TreeGrafter"/>
</dbReference>
<dbReference type="InterPro" id="IPR050091">
    <property type="entry name" value="PKS_NRPS_Biosynth_Enz"/>
</dbReference>
<keyword evidence="3 6" id="KW-0808">Transferase</keyword>
<dbReference type="PROSITE" id="PS52004">
    <property type="entry name" value="KS3_2"/>
    <property type="match status" value="1"/>
</dbReference>
<dbReference type="InterPro" id="IPR016036">
    <property type="entry name" value="Malonyl_transacylase_ACP-bd"/>
</dbReference>
<dbReference type="InterPro" id="IPR018201">
    <property type="entry name" value="Ketoacyl_synth_AS"/>
</dbReference>
<evidence type="ECO:0000313" key="6">
    <source>
        <dbReference type="EMBL" id="SER40848.1"/>
    </source>
</evidence>
<dbReference type="CDD" id="cd00833">
    <property type="entry name" value="PKS"/>
    <property type="match status" value="1"/>
</dbReference>
<dbReference type="InterPro" id="IPR013968">
    <property type="entry name" value="PKS_KR"/>
</dbReference>
<dbReference type="GO" id="GO:0071770">
    <property type="term" value="P:DIM/DIP cell wall layer assembly"/>
    <property type="evidence" value="ECO:0007669"/>
    <property type="project" value="TreeGrafter"/>
</dbReference>
<dbReference type="InterPro" id="IPR057326">
    <property type="entry name" value="KR_dom"/>
</dbReference>
<protein>
    <submittedName>
        <fullName evidence="6">Acyl transferase domain-containing protein</fullName>
    </submittedName>
</protein>
<dbReference type="EMBL" id="FOGI01000003">
    <property type="protein sequence ID" value="SER40848.1"/>
    <property type="molecule type" value="Genomic_DNA"/>
</dbReference>
<dbReference type="RefSeq" id="WP_092775656.1">
    <property type="nucleotide sequence ID" value="NZ_FOGI01000003.1"/>
</dbReference>
<dbReference type="Pfam" id="PF16197">
    <property type="entry name" value="KAsynt_C_assoc"/>
    <property type="match status" value="1"/>
</dbReference>
<dbReference type="PANTHER" id="PTHR43775">
    <property type="entry name" value="FATTY ACID SYNTHASE"/>
    <property type="match status" value="1"/>
</dbReference>
<dbReference type="GO" id="GO:0031177">
    <property type="term" value="F:phosphopantetheine binding"/>
    <property type="evidence" value="ECO:0007669"/>
    <property type="project" value="InterPro"/>
</dbReference>
<dbReference type="InterPro" id="IPR014031">
    <property type="entry name" value="Ketoacyl_synth_C"/>
</dbReference>
<dbReference type="STRING" id="155974.SAMN04487818_103196"/>
<keyword evidence="2" id="KW-0597">Phosphoprotein</keyword>
<dbReference type="SMART" id="SM00822">
    <property type="entry name" value="PKS_KR"/>
    <property type="match status" value="1"/>
</dbReference>
<evidence type="ECO:0000259" key="5">
    <source>
        <dbReference type="PROSITE" id="PS52004"/>
    </source>
</evidence>
<reference evidence="7" key="1">
    <citation type="submission" date="2016-10" db="EMBL/GenBank/DDBJ databases">
        <authorList>
            <person name="Varghese N."/>
            <person name="Submissions S."/>
        </authorList>
    </citation>
    <scope>NUCLEOTIDE SEQUENCE [LARGE SCALE GENOMIC DNA]</scope>
    <source>
        <strain evidence="7">DSM 44260</strain>
    </source>
</reference>
<dbReference type="CDD" id="cd08955">
    <property type="entry name" value="KR_2_FAS_SDR_x"/>
    <property type="match status" value="1"/>
</dbReference>
<dbReference type="Gene3D" id="1.10.1200.10">
    <property type="entry name" value="ACP-like"/>
    <property type="match status" value="1"/>
</dbReference>
<dbReference type="Pfam" id="PF00550">
    <property type="entry name" value="PP-binding"/>
    <property type="match status" value="1"/>
</dbReference>
<dbReference type="InterPro" id="IPR009081">
    <property type="entry name" value="PP-bd_ACP"/>
</dbReference>
<dbReference type="Gene3D" id="3.30.70.3290">
    <property type="match status" value="1"/>
</dbReference>
<dbReference type="GO" id="GO:0004315">
    <property type="term" value="F:3-oxoacyl-[acyl-carrier-protein] synthase activity"/>
    <property type="evidence" value="ECO:0007669"/>
    <property type="project" value="InterPro"/>
</dbReference>
<dbReference type="SMART" id="SM00823">
    <property type="entry name" value="PKS_PP"/>
    <property type="match status" value="1"/>
</dbReference>
<evidence type="ECO:0000313" key="7">
    <source>
        <dbReference type="Proteomes" id="UP000199051"/>
    </source>
</evidence>
<dbReference type="InterPro" id="IPR032821">
    <property type="entry name" value="PKS_assoc"/>
</dbReference>
<dbReference type="InterPro" id="IPR036291">
    <property type="entry name" value="NAD(P)-bd_dom_sf"/>
</dbReference>
<dbReference type="SUPFAM" id="SSF53901">
    <property type="entry name" value="Thiolase-like"/>
    <property type="match status" value="1"/>
</dbReference>
<dbReference type="GO" id="GO:0004312">
    <property type="term" value="F:fatty acid synthase activity"/>
    <property type="evidence" value="ECO:0007669"/>
    <property type="project" value="TreeGrafter"/>
</dbReference>
<dbReference type="SUPFAM" id="SSF47336">
    <property type="entry name" value="ACP-like"/>
    <property type="match status" value="1"/>
</dbReference>
<feature type="domain" description="Ketosynthase family 3 (KS3)" evidence="5">
    <location>
        <begin position="32"/>
        <end position="450"/>
    </location>
</feature>
<dbReference type="Proteomes" id="UP000199051">
    <property type="component" value="Unassembled WGS sequence"/>
</dbReference>